<evidence type="ECO:0000313" key="1">
    <source>
        <dbReference type="EMBL" id="CAD8214742.1"/>
    </source>
</evidence>
<protein>
    <submittedName>
        <fullName evidence="1">Uncharacterized protein</fullName>
    </submittedName>
</protein>
<evidence type="ECO:0000313" key="2">
    <source>
        <dbReference type="Proteomes" id="UP000683925"/>
    </source>
</evidence>
<sequence length="131" mass="15295">MYCNLNHSFRLCCVGNYCTLERGKRSIACVAQIKQLLFLPNCLSLMQLIMFAMYLSPYKLMNITIILVINRELKILQMILIINLTQCQILIISNLQLCFISQELDFQKVNLDNFGYIKLNSLSHSQQEYFT</sequence>
<name>A0A8S1YR02_PAROT</name>
<organism evidence="1 2">
    <name type="scientific">Paramecium octaurelia</name>
    <dbReference type="NCBI Taxonomy" id="43137"/>
    <lineage>
        <taxon>Eukaryota</taxon>
        <taxon>Sar</taxon>
        <taxon>Alveolata</taxon>
        <taxon>Ciliophora</taxon>
        <taxon>Intramacronucleata</taxon>
        <taxon>Oligohymenophorea</taxon>
        <taxon>Peniculida</taxon>
        <taxon>Parameciidae</taxon>
        <taxon>Paramecium</taxon>
    </lineage>
</organism>
<dbReference type="Proteomes" id="UP000683925">
    <property type="component" value="Unassembled WGS sequence"/>
</dbReference>
<proteinExistence type="predicted"/>
<gene>
    <name evidence="1" type="ORF">POCTA_138.1.T1880012</name>
</gene>
<dbReference type="AlphaFoldDB" id="A0A8S1YR02"/>
<comment type="caution">
    <text evidence="1">The sequence shown here is derived from an EMBL/GenBank/DDBJ whole genome shotgun (WGS) entry which is preliminary data.</text>
</comment>
<accession>A0A8S1YR02</accession>
<keyword evidence="2" id="KW-1185">Reference proteome</keyword>
<reference evidence="1" key="1">
    <citation type="submission" date="2021-01" db="EMBL/GenBank/DDBJ databases">
        <authorList>
            <consortium name="Genoscope - CEA"/>
            <person name="William W."/>
        </authorList>
    </citation>
    <scope>NUCLEOTIDE SEQUENCE</scope>
</reference>
<dbReference type="EMBL" id="CAJJDP010000192">
    <property type="protein sequence ID" value="CAD8214742.1"/>
    <property type="molecule type" value="Genomic_DNA"/>
</dbReference>